<accession>A0AAN8B5S2</accession>
<evidence type="ECO:0000313" key="2">
    <source>
        <dbReference type="EMBL" id="KAK5878733.1"/>
    </source>
</evidence>
<feature type="region of interest" description="Disordered" evidence="1">
    <location>
        <begin position="1"/>
        <end position="20"/>
    </location>
</feature>
<dbReference type="EMBL" id="JAULUE010002065">
    <property type="protein sequence ID" value="KAK5878733.1"/>
    <property type="molecule type" value="Genomic_DNA"/>
</dbReference>
<evidence type="ECO:0000256" key="1">
    <source>
        <dbReference type="SAM" id="MobiDB-lite"/>
    </source>
</evidence>
<dbReference type="Proteomes" id="UP001335648">
    <property type="component" value="Unassembled WGS sequence"/>
</dbReference>
<sequence length="240" mass="25501">MDPSLPHTRGVGGSEARLGGSARRLGSEARLCGCGFRISGTDSHQFCSSCLGLEHAQEAIDIPRFVRALCPLHHQEPPSGWDPFMSVDSPAGNRDMVATAAEIEPRAVSGWGSTTAVAAESEPHAVSSWGPVAARAARAEPRAVSNWGSQMDLTMVPPAEDVLQLDYMEEDEEDASEFLLSDSDEHEDDIFVSSAQAAKPDAMSAPPGESTPASPCLSMDLQTVCQRAASRLDPWPEVAT</sequence>
<gene>
    <name evidence="2" type="ORF">CesoFtcFv8_024115</name>
</gene>
<organism evidence="2 3">
    <name type="scientific">Champsocephalus esox</name>
    <name type="common">pike icefish</name>
    <dbReference type="NCBI Taxonomy" id="159716"/>
    <lineage>
        <taxon>Eukaryota</taxon>
        <taxon>Metazoa</taxon>
        <taxon>Chordata</taxon>
        <taxon>Craniata</taxon>
        <taxon>Vertebrata</taxon>
        <taxon>Euteleostomi</taxon>
        <taxon>Actinopterygii</taxon>
        <taxon>Neopterygii</taxon>
        <taxon>Teleostei</taxon>
        <taxon>Neoteleostei</taxon>
        <taxon>Acanthomorphata</taxon>
        <taxon>Eupercaria</taxon>
        <taxon>Perciformes</taxon>
        <taxon>Notothenioidei</taxon>
        <taxon>Channichthyidae</taxon>
        <taxon>Champsocephalus</taxon>
    </lineage>
</organism>
<proteinExistence type="predicted"/>
<name>A0AAN8B5S2_9TELE</name>
<evidence type="ECO:0000313" key="3">
    <source>
        <dbReference type="Proteomes" id="UP001335648"/>
    </source>
</evidence>
<dbReference type="AlphaFoldDB" id="A0AAN8B5S2"/>
<keyword evidence="3" id="KW-1185">Reference proteome</keyword>
<comment type="caution">
    <text evidence="2">The sequence shown here is derived from an EMBL/GenBank/DDBJ whole genome shotgun (WGS) entry which is preliminary data.</text>
</comment>
<reference evidence="2 3" key="1">
    <citation type="journal article" date="2023" name="Mol. Biol. Evol.">
        <title>Genomics of Secondarily Temperate Adaptation in the Only Non-Antarctic Icefish.</title>
        <authorList>
            <person name="Rivera-Colon A.G."/>
            <person name="Rayamajhi N."/>
            <person name="Minhas B.F."/>
            <person name="Madrigal G."/>
            <person name="Bilyk K.T."/>
            <person name="Yoon V."/>
            <person name="Hune M."/>
            <person name="Gregory S."/>
            <person name="Cheng C.H.C."/>
            <person name="Catchen J.M."/>
        </authorList>
    </citation>
    <scope>NUCLEOTIDE SEQUENCE [LARGE SCALE GENOMIC DNA]</scope>
    <source>
        <strain evidence="2">JC2023a</strain>
    </source>
</reference>
<feature type="region of interest" description="Disordered" evidence="1">
    <location>
        <begin position="191"/>
        <end position="217"/>
    </location>
</feature>
<protein>
    <submittedName>
        <fullName evidence="2">Uncharacterized protein</fullName>
    </submittedName>
</protein>